<feature type="domain" description="Carboxylesterase type B" evidence="6">
    <location>
        <begin position="113"/>
        <end position="624"/>
    </location>
</feature>
<feature type="compositionally biased region" description="Pro residues" evidence="5">
    <location>
        <begin position="72"/>
        <end position="84"/>
    </location>
</feature>
<dbReference type="InterPro" id="IPR019826">
    <property type="entry name" value="Carboxylesterase_B_AS"/>
</dbReference>
<accession>H9GGH4</accession>
<reference evidence="7" key="3">
    <citation type="submission" date="2025-09" db="UniProtKB">
        <authorList>
            <consortium name="Ensembl"/>
        </authorList>
    </citation>
    <scope>IDENTIFICATION</scope>
</reference>
<dbReference type="Gene3D" id="3.40.50.1820">
    <property type="entry name" value="alpha/beta hydrolase"/>
    <property type="match status" value="1"/>
</dbReference>
<dbReference type="FunFam" id="3.40.50.1820:FF:000011">
    <property type="entry name" value="Carboxylic ester hydrolase"/>
    <property type="match status" value="1"/>
</dbReference>
<dbReference type="GO" id="GO:0016787">
    <property type="term" value="F:hydrolase activity"/>
    <property type="evidence" value="ECO:0007669"/>
    <property type="project" value="UniProtKB-KW"/>
</dbReference>
<keyword evidence="3" id="KW-1015">Disulfide bond</keyword>
<dbReference type="CDD" id="cd00312">
    <property type="entry name" value="Esterase_lipase"/>
    <property type="match status" value="1"/>
</dbReference>
<comment type="similarity">
    <text evidence="1 4">Belongs to the type-B carboxylesterase/lipase family.</text>
</comment>
<dbReference type="EC" id="3.1.1.-" evidence="4"/>
<dbReference type="InParanoid" id="H9GGH4"/>
<dbReference type="InterPro" id="IPR050309">
    <property type="entry name" value="Type-B_Carboxylest/Lipase"/>
</dbReference>
<protein>
    <recommendedName>
        <fullName evidence="4">Carboxylic ester hydrolase</fullName>
        <ecNumber evidence="4">3.1.1.-</ecNumber>
    </recommendedName>
</protein>
<evidence type="ECO:0000256" key="5">
    <source>
        <dbReference type="SAM" id="MobiDB-lite"/>
    </source>
</evidence>
<evidence type="ECO:0000259" key="6">
    <source>
        <dbReference type="Pfam" id="PF00135"/>
    </source>
</evidence>
<evidence type="ECO:0000256" key="4">
    <source>
        <dbReference type="RuleBase" id="RU361235"/>
    </source>
</evidence>
<dbReference type="Bgee" id="ENSACAG00000010277">
    <property type="expression patterns" value="Expressed in kidney and 9 other cell types or tissues"/>
</dbReference>
<keyword evidence="2 4" id="KW-0378">Hydrolase</keyword>
<name>H9GGH4_ANOCA</name>
<keyword evidence="8" id="KW-1185">Reference proteome</keyword>
<evidence type="ECO:0000256" key="3">
    <source>
        <dbReference type="ARBA" id="ARBA00023157"/>
    </source>
</evidence>
<evidence type="ECO:0000313" key="8">
    <source>
        <dbReference type="Proteomes" id="UP000001646"/>
    </source>
</evidence>
<dbReference type="Pfam" id="PF00135">
    <property type="entry name" value="COesterase"/>
    <property type="match status" value="1"/>
</dbReference>
<dbReference type="PANTHER" id="PTHR11559">
    <property type="entry name" value="CARBOXYLESTERASE"/>
    <property type="match status" value="1"/>
</dbReference>
<reference evidence="7" key="2">
    <citation type="submission" date="2025-08" db="UniProtKB">
        <authorList>
            <consortium name="Ensembl"/>
        </authorList>
    </citation>
    <scope>IDENTIFICATION</scope>
</reference>
<dbReference type="PROSITE" id="PS00122">
    <property type="entry name" value="CARBOXYLESTERASE_B_1"/>
    <property type="match status" value="1"/>
</dbReference>
<proteinExistence type="inferred from homology"/>
<evidence type="ECO:0000256" key="2">
    <source>
        <dbReference type="ARBA" id="ARBA00022801"/>
    </source>
</evidence>
<dbReference type="AlphaFoldDB" id="H9GGH4"/>
<reference evidence="7" key="1">
    <citation type="submission" date="2009-12" db="EMBL/GenBank/DDBJ databases">
        <title>The Genome Sequence of Anolis carolinensis (Green Anole Lizard).</title>
        <authorList>
            <consortium name="The Genome Sequencing Platform"/>
            <person name="Di Palma F."/>
            <person name="Alfoldi J."/>
            <person name="Heiman D."/>
            <person name="Young S."/>
            <person name="Grabherr M."/>
            <person name="Johnson J."/>
            <person name="Lander E.S."/>
            <person name="Lindblad-Toh K."/>
        </authorList>
    </citation>
    <scope>NUCLEOTIDE SEQUENCE [LARGE SCALE GENOMIC DNA]</scope>
    <source>
        <strain evidence="7">JBL SC #1</strain>
    </source>
</reference>
<dbReference type="eggNOG" id="KOG1516">
    <property type="taxonomic scope" value="Eukaryota"/>
</dbReference>
<dbReference type="HOGENOM" id="CLU_006586_13_0_1"/>
<dbReference type="Proteomes" id="UP000001646">
    <property type="component" value="Unplaced"/>
</dbReference>
<organism evidence="7 8">
    <name type="scientific">Anolis carolinensis</name>
    <name type="common">Green anole</name>
    <name type="synonym">American chameleon</name>
    <dbReference type="NCBI Taxonomy" id="28377"/>
    <lineage>
        <taxon>Eukaryota</taxon>
        <taxon>Metazoa</taxon>
        <taxon>Chordata</taxon>
        <taxon>Craniata</taxon>
        <taxon>Vertebrata</taxon>
        <taxon>Euteleostomi</taxon>
        <taxon>Lepidosauria</taxon>
        <taxon>Squamata</taxon>
        <taxon>Bifurcata</taxon>
        <taxon>Unidentata</taxon>
        <taxon>Episquamata</taxon>
        <taxon>Toxicofera</taxon>
        <taxon>Iguania</taxon>
        <taxon>Dactyloidae</taxon>
        <taxon>Anolis</taxon>
    </lineage>
</organism>
<dbReference type="GeneTree" id="ENSGT00940000155200"/>
<dbReference type="InterPro" id="IPR029058">
    <property type="entry name" value="AB_hydrolase_fold"/>
</dbReference>
<dbReference type="STRING" id="28377.ENSACAP00000010329"/>
<sequence>MFPGPCGERRVAGPVLSLWGACSTDMERYGQGGARPGQRRVADSCHSLQSLSRGQRLPRSPGQEASPRSLTLPPPPPPCGPPAPSALEEAPVSVGRPLTGLLPLSPSPGSVRPTVSTRLGRLRGTLLSVEGAPAPVKAFLGVPFAKPPLGTLRFAPPEPPEPWSHLRDAASQPPMCLQDVSWMQGMAHALNIVPPNVSASEDCLYLNVFTLDTEAKLPVLVSIHGGGLIAGSASMYDVPALSAFENVVLVVLQYRLGIPGFFSTGSKEAPGNWGLLDQVAALRWVQENIEAFGGDPTSVTIMGASAGGFSVGVQILSPLSRGLFHRAISESGVALLDILAVKNPGAMVQTVANVSDCENSSPAALVRCLRSKTEEELAALNIQLCQIFGMALAVVDGEFLPKAPEKLLAAKEFSNVPYLIGITNHEYGWAFPRSGILLSTPEVMDRQAVTAAFQESAPVLNLPVEATQRAMEEYLGETEDPNELRAQFLDYMGDVIFLLPAVRAARAHRDSGAPVYFYEFQHPPSIFRDTRPAYVKADHGDQVTFVLGTPLLRSKDSPLGEYTEEEKRLSKTMMRYWANFARSGNPNGQGLVEWPRYDRKEGYLELDLEPRGAQKLKQGKVDFWLKTLPEQMKRETAEQETHREL</sequence>
<dbReference type="Ensembl" id="ENSACAT00000010541.4">
    <property type="protein sequence ID" value="ENSACAP00000010329.3"/>
    <property type="gene ID" value="ENSACAG00000010277.4"/>
</dbReference>
<dbReference type="InterPro" id="IPR002018">
    <property type="entry name" value="CarbesteraseB"/>
</dbReference>
<evidence type="ECO:0000256" key="1">
    <source>
        <dbReference type="ARBA" id="ARBA00005964"/>
    </source>
</evidence>
<evidence type="ECO:0000313" key="7">
    <source>
        <dbReference type="Ensembl" id="ENSACAP00000010329.3"/>
    </source>
</evidence>
<feature type="region of interest" description="Disordered" evidence="5">
    <location>
        <begin position="27"/>
        <end position="89"/>
    </location>
</feature>
<dbReference type="SUPFAM" id="SSF53474">
    <property type="entry name" value="alpha/beta-Hydrolases"/>
    <property type="match status" value="1"/>
</dbReference>
<dbReference type="ESTHER" id="anoca-h9ggh4">
    <property type="family name" value="Carb_B_Chordata"/>
</dbReference>